<accession>A0A3P6CAT3</accession>
<feature type="compositionally biased region" description="Pro residues" evidence="4">
    <location>
        <begin position="72"/>
        <end position="81"/>
    </location>
</feature>
<reference evidence="6" key="1">
    <citation type="submission" date="2018-11" db="EMBL/GenBank/DDBJ databases">
        <authorList>
            <consortium name="Genoscope - CEA"/>
            <person name="William W."/>
        </authorList>
    </citation>
    <scope>NUCLEOTIDE SEQUENCE</scope>
</reference>
<dbReference type="PANTHER" id="PTHR47564:SF1">
    <property type="entry name" value="CYSTEINE-RICH AND TRANSMEMBRANE DOMAIN-CONTAINING PROTEIN 1"/>
    <property type="match status" value="1"/>
</dbReference>
<dbReference type="EMBL" id="LR031575">
    <property type="protein sequence ID" value="VDD07705.1"/>
    <property type="molecule type" value="Genomic_DNA"/>
</dbReference>
<feature type="compositionally biased region" description="Pro residues" evidence="4">
    <location>
        <begin position="9"/>
        <end position="59"/>
    </location>
</feature>
<proteinExistence type="inferred from homology"/>
<feature type="region of interest" description="Disordered" evidence="4">
    <location>
        <begin position="1"/>
        <end position="97"/>
    </location>
</feature>
<dbReference type="GO" id="GO:0016020">
    <property type="term" value="C:membrane"/>
    <property type="evidence" value="ECO:0007669"/>
    <property type="project" value="UniProtKB-SubCell"/>
</dbReference>
<dbReference type="AlphaFoldDB" id="A0A3P6CAT3"/>
<keyword evidence="5" id="KW-0812">Transmembrane</keyword>
<gene>
    <name evidence="6" type="ORF">BRAA08T35186Z</name>
</gene>
<evidence type="ECO:0000256" key="5">
    <source>
        <dbReference type="SAM" id="Phobius"/>
    </source>
</evidence>
<dbReference type="PANTHER" id="PTHR47564">
    <property type="entry name" value="CYSTEINE-RICH AND TRANSMEMBRANE DOMAIN-CONTAINING PROTEIN 1"/>
    <property type="match status" value="1"/>
</dbReference>
<feature type="transmembrane region" description="Helical" evidence="5">
    <location>
        <begin position="121"/>
        <end position="147"/>
    </location>
</feature>
<keyword evidence="5" id="KW-1133">Transmembrane helix</keyword>
<evidence type="ECO:0000256" key="3">
    <source>
        <dbReference type="ARBA" id="ARBA00023136"/>
    </source>
</evidence>
<keyword evidence="3 5" id="KW-0472">Membrane</keyword>
<organism evidence="6">
    <name type="scientific">Brassica campestris</name>
    <name type="common">Field mustard</name>
    <dbReference type="NCBI Taxonomy" id="3711"/>
    <lineage>
        <taxon>Eukaryota</taxon>
        <taxon>Viridiplantae</taxon>
        <taxon>Streptophyta</taxon>
        <taxon>Embryophyta</taxon>
        <taxon>Tracheophyta</taxon>
        <taxon>Spermatophyta</taxon>
        <taxon>Magnoliopsida</taxon>
        <taxon>eudicotyledons</taxon>
        <taxon>Gunneridae</taxon>
        <taxon>Pentapetalae</taxon>
        <taxon>rosids</taxon>
        <taxon>malvids</taxon>
        <taxon>Brassicales</taxon>
        <taxon>Brassicaceae</taxon>
        <taxon>Brassiceae</taxon>
        <taxon>Brassica</taxon>
    </lineage>
</organism>
<sequence length="151" mass="16783">MSYEKVPPESYPPPPGYQSHYPPPGYPSAPPPPGYPPPHHEGYPPPQPHGYPPYPPPRPYEGGYQGYFAGNYPPPPPPPPQQCNHYQHDHHHYQDSNSDGSSFLRGWFVSLTSHCYLLKSLSLLILALGATFVLIDVLAALCCCCLLEECF</sequence>
<evidence type="ECO:0000313" key="6">
    <source>
        <dbReference type="EMBL" id="VDD07705.1"/>
    </source>
</evidence>
<protein>
    <submittedName>
        <fullName evidence="6">Uncharacterized protein</fullName>
    </submittedName>
</protein>
<comment type="subcellular location">
    <subcellularLocation>
        <location evidence="1">Membrane</location>
    </subcellularLocation>
</comment>
<dbReference type="InterPro" id="IPR043240">
    <property type="entry name" value="CYSTM1-like"/>
</dbReference>
<comment type="similarity">
    <text evidence="2">Belongs to the CYSTM1 family.</text>
</comment>
<evidence type="ECO:0000256" key="2">
    <source>
        <dbReference type="ARBA" id="ARBA00009444"/>
    </source>
</evidence>
<evidence type="ECO:0000256" key="4">
    <source>
        <dbReference type="SAM" id="MobiDB-lite"/>
    </source>
</evidence>
<evidence type="ECO:0000256" key="1">
    <source>
        <dbReference type="ARBA" id="ARBA00004370"/>
    </source>
</evidence>
<name>A0A3P6CAT3_BRACM</name>